<evidence type="ECO:0000313" key="2">
    <source>
        <dbReference type="EMBL" id="TCM61444.1"/>
    </source>
</evidence>
<dbReference type="EMBL" id="SLVJ01000028">
    <property type="protein sequence ID" value="TCM61444.1"/>
    <property type="molecule type" value="Genomic_DNA"/>
</dbReference>
<gene>
    <name evidence="2" type="ORF">EC844_12842</name>
</gene>
<reference evidence="2 3" key="1">
    <citation type="submission" date="2019-03" db="EMBL/GenBank/DDBJ databases">
        <title>Genomic analyses of the natural microbiome of Caenorhabditis elegans.</title>
        <authorList>
            <person name="Samuel B."/>
        </authorList>
    </citation>
    <scope>NUCLEOTIDE SEQUENCE [LARGE SCALE GENOMIC DNA]</scope>
    <source>
        <strain evidence="2 3">JUb89</strain>
    </source>
</reference>
<proteinExistence type="predicted"/>
<accession>A0A4R1XCN2</accession>
<feature type="compositionally biased region" description="Basic residues" evidence="1">
    <location>
        <begin position="16"/>
        <end position="26"/>
    </location>
</feature>
<dbReference type="AlphaFoldDB" id="A0A4R1XCN2"/>
<organism evidence="2 3">
    <name type="scientific">Acinetobacter calcoaceticus</name>
    <dbReference type="NCBI Taxonomy" id="471"/>
    <lineage>
        <taxon>Bacteria</taxon>
        <taxon>Pseudomonadati</taxon>
        <taxon>Pseudomonadota</taxon>
        <taxon>Gammaproteobacteria</taxon>
        <taxon>Moraxellales</taxon>
        <taxon>Moraxellaceae</taxon>
        <taxon>Acinetobacter</taxon>
        <taxon>Acinetobacter calcoaceticus/baumannii complex</taxon>
    </lineage>
</organism>
<name>A0A4R1XCN2_ACICA</name>
<keyword evidence="3" id="KW-1185">Reference proteome</keyword>
<protein>
    <recommendedName>
        <fullName evidence="4">Toxin HigB-2</fullName>
    </recommendedName>
</protein>
<sequence>MNPEAGDVEPQSGGIRKVRWRGKGKGKQGGLRVIYFNRLANGEIWLLSLYSKDTITQLEKKTLRTLVELLNKSFTQ</sequence>
<dbReference type="Proteomes" id="UP000294963">
    <property type="component" value="Unassembled WGS sequence"/>
</dbReference>
<feature type="region of interest" description="Disordered" evidence="1">
    <location>
        <begin position="1"/>
        <end position="27"/>
    </location>
</feature>
<comment type="caution">
    <text evidence="2">The sequence shown here is derived from an EMBL/GenBank/DDBJ whole genome shotgun (WGS) entry which is preliminary data.</text>
</comment>
<evidence type="ECO:0000313" key="3">
    <source>
        <dbReference type="Proteomes" id="UP000294963"/>
    </source>
</evidence>
<dbReference type="PIRSF" id="PIRSF039032">
    <property type="entry name" value="HigB-2"/>
    <property type="match status" value="1"/>
</dbReference>
<evidence type="ECO:0000256" key="1">
    <source>
        <dbReference type="SAM" id="MobiDB-lite"/>
    </source>
</evidence>
<dbReference type="InterPro" id="IPR009387">
    <property type="entry name" value="HigB-2"/>
</dbReference>
<evidence type="ECO:0008006" key="4">
    <source>
        <dbReference type="Google" id="ProtNLM"/>
    </source>
</evidence>